<evidence type="ECO:0000256" key="4">
    <source>
        <dbReference type="ARBA" id="ARBA00023136"/>
    </source>
</evidence>
<dbReference type="Pfam" id="PF03619">
    <property type="entry name" value="Solute_trans_a"/>
    <property type="match status" value="1"/>
</dbReference>
<feature type="transmembrane region" description="Helical" evidence="5">
    <location>
        <begin position="81"/>
        <end position="102"/>
    </location>
</feature>
<reference evidence="6" key="3">
    <citation type="submission" date="2025-09" db="UniProtKB">
        <authorList>
            <consortium name="Ensembl"/>
        </authorList>
    </citation>
    <scope>IDENTIFICATION</scope>
</reference>
<feature type="transmembrane region" description="Helical" evidence="5">
    <location>
        <begin position="47"/>
        <end position="69"/>
    </location>
</feature>
<organism evidence="6 7">
    <name type="scientific">Takifugu rubripes</name>
    <name type="common">Japanese pufferfish</name>
    <name type="synonym">Fugu rubripes</name>
    <dbReference type="NCBI Taxonomy" id="31033"/>
    <lineage>
        <taxon>Eukaryota</taxon>
        <taxon>Metazoa</taxon>
        <taxon>Chordata</taxon>
        <taxon>Craniata</taxon>
        <taxon>Vertebrata</taxon>
        <taxon>Euteleostomi</taxon>
        <taxon>Actinopterygii</taxon>
        <taxon>Neopterygii</taxon>
        <taxon>Teleostei</taxon>
        <taxon>Neoteleostei</taxon>
        <taxon>Acanthomorphata</taxon>
        <taxon>Eupercaria</taxon>
        <taxon>Tetraodontiformes</taxon>
        <taxon>Tetradontoidea</taxon>
        <taxon>Tetraodontidae</taxon>
        <taxon>Takifugu</taxon>
    </lineage>
</organism>
<reference evidence="6" key="2">
    <citation type="submission" date="2025-08" db="UniProtKB">
        <authorList>
            <consortium name="Ensembl"/>
        </authorList>
    </citation>
    <scope>IDENTIFICATION</scope>
</reference>
<comment type="subcellular location">
    <subcellularLocation>
        <location evidence="1">Membrane</location>
        <topology evidence="1">Multi-pass membrane protein</topology>
    </subcellularLocation>
</comment>
<keyword evidence="4 5" id="KW-0472">Membrane</keyword>
<feature type="transmembrane region" description="Helical" evidence="5">
    <location>
        <begin position="285"/>
        <end position="305"/>
    </location>
</feature>
<evidence type="ECO:0000256" key="5">
    <source>
        <dbReference type="SAM" id="Phobius"/>
    </source>
</evidence>
<dbReference type="Proteomes" id="UP000005226">
    <property type="component" value="Chromosome 8"/>
</dbReference>
<dbReference type="GO" id="GO:0016020">
    <property type="term" value="C:membrane"/>
    <property type="evidence" value="ECO:0007669"/>
    <property type="project" value="UniProtKB-SubCell"/>
</dbReference>
<proteinExistence type="predicted"/>
<evidence type="ECO:0000313" key="7">
    <source>
        <dbReference type="Proteomes" id="UP000005226"/>
    </source>
</evidence>
<dbReference type="SMART" id="SM01417">
    <property type="entry name" value="Solute_trans_a"/>
    <property type="match status" value="1"/>
</dbReference>
<gene>
    <name evidence="6" type="primary">LOC101079560</name>
</gene>
<feature type="transmembrane region" description="Helical" evidence="5">
    <location>
        <begin position="251"/>
        <end position="273"/>
    </location>
</feature>
<reference evidence="6 7" key="1">
    <citation type="journal article" date="2011" name="Genome Biol. Evol.">
        <title>Integration of the genetic map and genome assembly of fugu facilitates insights into distinct features of genome evolution in teleosts and mammals.</title>
        <authorList>
            <person name="Kai W."/>
            <person name="Kikuchi K."/>
            <person name="Tohari S."/>
            <person name="Chew A.K."/>
            <person name="Tay A."/>
            <person name="Fujiwara A."/>
            <person name="Hosoya S."/>
            <person name="Suetake H."/>
            <person name="Naruse K."/>
            <person name="Brenner S."/>
            <person name="Suzuki Y."/>
            <person name="Venkatesh B."/>
        </authorList>
    </citation>
    <scope>NUCLEOTIDE SEQUENCE [LARGE SCALE GENOMIC DNA]</scope>
</reference>
<dbReference type="Ensembl" id="ENSTRUT00000072879.1">
    <property type="protein sequence ID" value="ENSTRUP00000072232.1"/>
    <property type="gene ID" value="ENSTRUG00000017477.3"/>
</dbReference>
<keyword evidence="7" id="KW-1185">Reference proteome</keyword>
<evidence type="ECO:0000256" key="3">
    <source>
        <dbReference type="ARBA" id="ARBA00022989"/>
    </source>
</evidence>
<protein>
    <submittedName>
        <fullName evidence="6">Transmembrane protein 184C</fullName>
    </submittedName>
</protein>
<dbReference type="PANTHER" id="PTHR23423">
    <property type="entry name" value="ORGANIC SOLUTE TRANSPORTER-RELATED"/>
    <property type="match status" value="1"/>
</dbReference>
<dbReference type="GeneTree" id="ENSGT00940000155201"/>
<dbReference type="InterPro" id="IPR005178">
    <property type="entry name" value="Ostalpha/TMEM184C"/>
</dbReference>
<feature type="transmembrane region" description="Helical" evidence="5">
    <location>
        <begin position="207"/>
        <end position="230"/>
    </location>
</feature>
<feature type="transmembrane region" description="Helical" evidence="5">
    <location>
        <begin position="114"/>
        <end position="132"/>
    </location>
</feature>
<keyword evidence="3 5" id="KW-1133">Transmembrane helix</keyword>
<accession>A0A674NG78</accession>
<name>A0A674NG78_TAKRU</name>
<keyword evidence="2 5" id="KW-0812">Transmembrane</keyword>
<feature type="transmembrane region" description="Helical" evidence="5">
    <location>
        <begin position="12"/>
        <end position="35"/>
    </location>
</feature>
<sequence>MPCSWAEWRRWIRPLVLVLYCLLLVAVLPLCIWELQKDKVGTHSKAWFIAGIFVFLTIPISLWGILQHIVHYTQPELQRPIIRILWMVPIYSLDSWLALRYPSLAIYVDTCRECYEAYVIYNFLVFLLNFLSNQYPSLVLMLEVQQQQPHLPPLCCCPPWPMGEVLLFRCKLGVLQYTVVRPVTTVIALICQLCGVYDEANFSFKNAWSYLVIINNISQLFAMYCLVLLYQALKEELTPIRPVGKFLCVKLVVFVSFWQAVFIAFLVKVGVISDKHTWDWDSVEAVATGLQDFIICIEMFLAAIAHHYTFTYKPYVQEAEEGTCFDSFLAMWDFSDIRADVTEQVRHAGECHNKGLGGKMVDCQNQILLRRNCFCVSAPSDRSHIPGSPQQDVLRYGSSAGTDRAHRSPNLSGPRFGGSHVHALLPFLQWALPRPRPHSRPALYLRPGGLHFLLLGGR</sequence>
<evidence type="ECO:0000256" key="2">
    <source>
        <dbReference type="ARBA" id="ARBA00022692"/>
    </source>
</evidence>
<evidence type="ECO:0000313" key="6">
    <source>
        <dbReference type="Ensembl" id="ENSTRUP00000072232.1"/>
    </source>
</evidence>
<evidence type="ECO:0000256" key="1">
    <source>
        <dbReference type="ARBA" id="ARBA00004141"/>
    </source>
</evidence>
<dbReference type="AlphaFoldDB" id="A0A674NG78"/>